<dbReference type="Proteomes" id="UP001060085">
    <property type="component" value="Linkage Group LG05"/>
</dbReference>
<organism evidence="1 2">
    <name type="scientific">Catharanthus roseus</name>
    <name type="common">Madagascar periwinkle</name>
    <name type="synonym">Vinca rosea</name>
    <dbReference type="NCBI Taxonomy" id="4058"/>
    <lineage>
        <taxon>Eukaryota</taxon>
        <taxon>Viridiplantae</taxon>
        <taxon>Streptophyta</taxon>
        <taxon>Embryophyta</taxon>
        <taxon>Tracheophyta</taxon>
        <taxon>Spermatophyta</taxon>
        <taxon>Magnoliopsida</taxon>
        <taxon>eudicotyledons</taxon>
        <taxon>Gunneridae</taxon>
        <taxon>Pentapetalae</taxon>
        <taxon>asterids</taxon>
        <taxon>lamiids</taxon>
        <taxon>Gentianales</taxon>
        <taxon>Apocynaceae</taxon>
        <taxon>Rauvolfioideae</taxon>
        <taxon>Vinceae</taxon>
        <taxon>Catharanthinae</taxon>
        <taxon>Catharanthus</taxon>
    </lineage>
</organism>
<proteinExistence type="predicted"/>
<keyword evidence="2" id="KW-1185">Reference proteome</keyword>
<accession>A0ACC0AZS0</accession>
<evidence type="ECO:0000313" key="2">
    <source>
        <dbReference type="Proteomes" id="UP001060085"/>
    </source>
</evidence>
<name>A0ACC0AZS0_CATRO</name>
<gene>
    <name evidence="1" type="ORF">M9H77_24281</name>
</gene>
<comment type="caution">
    <text evidence="1">The sequence shown here is derived from an EMBL/GenBank/DDBJ whole genome shotgun (WGS) entry which is preliminary data.</text>
</comment>
<reference evidence="2" key="1">
    <citation type="journal article" date="2023" name="Nat. Plants">
        <title>Single-cell RNA sequencing provides a high-resolution roadmap for understanding the multicellular compartmentation of specialized metabolism.</title>
        <authorList>
            <person name="Sun S."/>
            <person name="Shen X."/>
            <person name="Li Y."/>
            <person name="Li Y."/>
            <person name="Wang S."/>
            <person name="Li R."/>
            <person name="Zhang H."/>
            <person name="Shen G."/>
            <person name="Guo B."/>
            <person name="Wei J."/>
            <person name="Xu J."/>
            <person name="St-Pierre B."/>
            <person name="Chen S."/>
            <person name="Sun C."/>
        </authorList>
    </citation>
    <scope>NUCLEOTIDE SEQUENCE [LARGE SCALE GENOMIC DNA]</scope>
</reference>
<evidence type="ECO:0000313" key="1">
    <source>
        <dbReference type="EMBL" id="KAI5664958.1"/>
    </source>
</evidence>
<sequence length="311" mass="35012">MEEEARNDNNLNAQEKTSSRSSKSSKKGVTRKREERGLSIEGYQIEGISIAGHETCVIVPSLSLAFDIGKCPQRAISQQFLFISHGHMDHIGGLPMYVATRGLYRMAPPTIFVPKVIKENVERIFQAHREMDQSELNHILIGLDVGEEVYLRKDLKVKAFKTYHVIPSQGYIIYSVKQKLKQEFVGLPGDEIKKLRLSGVEITYTTTSPEIAFTGDTMSDFIVDSNNIDALRAKILIMESTYVENTMKVEDARDYGHTHLSEIINYADRLENKAIVLIHFSARYQLDVIQQALSELPPPLAGRDSGQDINA</sequence>
<dbReference type="EMBL" id="CM044705">
    <property type="protein sequence ID" value="KAI5664958.1"/>
    <property type="molecule type" value="Genomic_DNA"/>
</dbReference>
<protein>
    <submittedName>
        <fullName evidence="1">Uncharacterized protein</fullName>
    </submittedName>
</protein>